<dbReference type="Pfam" id="PF22486">
    <property type="entry name" value="MATH_2"/>
    <property type="match status" value="1"/>
</dbReference>
<dbReference type="SUPFAM" id="SSF54695">
    <property type="entry name" value="POZ domain"/>
    <property type="match status" value="1"/>
</dbReference>
<name>A0A1E5VZV6_9POAL</name>
<comment type="caution">
    <text evidence="4">The sequence shown here is derived from an EMBL/GenBank/DDBJ whole genome shotgun (WGS) entry which is preliminary data.</text>
</comment>
<dbReference type="SMART" id="SM00061">
    <property type="entry name" value="MATH"/>
    <property type="match status" value="1"/>
</dbReference>
<accession>A0A1E5VZV6</accession>
<sequence length="265" mass="29601">MVSRCNLEAEHGTLVFDIAGYSLLKGLGDGKFICSASFAVGGHDWSIRFYPNGDSAEDSKGYVSVYLELTSKTNGTGVMARFDMRLLNQATGVSKVLMTQLTPKLFEVKYSVWGIAKFKKISELEASQYLQDDRIVIECDVTVVLGTPVSTSETVCEIQVPRSDLADDLRKLLEAEERTDITFKVEEKVFHAHKFVLAMRSPVFKAELYEPMSHKGRRGITIEDMQPAVFKALLHFIYTDSLPAMDDLDEDENEGMVKHLLVAAD</sequence>
<proteinExistence type="predicted"/>
<dbReference type="OrthoDB" id="679721at2759"/>
<dbReference type="CDD" id="cd00121">
    <property type="entry name" value="MATH"/>
    <property type="match status" value="1"/>
</dbReference>
<comment type="pathway">
    <text evidence="1">Protein modification; protein ubiquitination.</text>
</comment>
<feature type="domain" description="BTB" evidence="2">
    <location>
        <begin position="179"/>
        <end position="246"/>
    </location>
</feature>
<dbReference type="PROSITE" id="PS50144">
    <property type="entry name" value="MATH"/>
    <property type="match status" value="1"/>
</dbReference>
<dbReference type="SMART" id="SM00225">
    <property type="entry name" value="BTB"/>
    <property type="match status" value="1"/>
</dbReference>
<evidence type="ECO:0000313" key="4">
    <source>
        <dbReference type="EMBL" id="OEL30663.1"/>
    </source>
</evidence>
<keyword evidence="5" id="KW-1185">Reference proteome</keyword>
<feature type="non-terminal residue" evidence="4">
    <location>
        <position position="265"/>
    </location>
</feature>
<dbReference type="InterPro" id="IPR045005">
    <property type="entry name" value="BPM1-6"/>
</dbReference>
<organism evidence="4 5">
    <name type="scientific">Dichanthelium oligosanthes</name>
    <dbReference type="NCBI Taxonomy" id="888268"/>
    <lineage>
        <taxon>Eukaryota</taxon>
        <taxon>Viridiplantae</taxon>
        <taxon>Streptophyta</taxon>
        <taxon>Embryophyta</taxon>
        <taxon>Tracheophyta</taxon>
        <taxon>Spermatophyta</taxon>
        <taxon>Magnoliopsida</taxon>
        <taxon>Liliopsida</taxon>
        <taxon>Poales</taxon>
        <taxon>Poaceae</taxon>
        <taxon>PACMAD clade</taxon>
        <taxon>Panicoideae</taxon>
        <taxon>Panicodae</taxon>
        <taxon>Paniceae</taxon>
        <taxon>Dichantheliinae</taxon>
        <taxon>Dichanthelium</taxon>
    </lineage>
</organism>
<evidence type="ECO:0000256" key="1">
    <source>
        <dbReference type="ARBA" id="ARBA00004906"/>
    </source>
</evidence>
<dbReference type="PANTHER" id="PTHR26379">
    <property type="entry name" value="BTB/POZ AND MATH DOMAIN-CONTAINING PROTEIN 1"/>
    <property type="match status" value="1"/>
</dbReference>
<dbReference type="Proteomes" id="UP000095767">
    <property type="component" value="Unassembled WGS sequence"/>
</dbReference>
<dbReference type="InterPro" id="IPR000210">
    <property type="entry name" value="BTB/POZ_dom"/>
</dbReference>
<dbReference type="GO" id="GO:0016567">
    <property type="term" value="P:protein ubiquitination"/>
    <property type="evidence" value="ECO:0007669"/>
    <property type="project" value="InterPro"/>
</dbReference>
<dbReference type="PANTHER" id="PTHR26379:SF474">
    <property type="entry name" value="OS08G0228200 PROTEIN"/>
    <property type="match status" value="1"/>
</dbReference>
<dbReference type="InterPro" id="IPR008974">
    <property type="entry name" value="TRAF-like"/>
</dbReference>
<dbReference type="SUPFAM" id="SSF49599">
    <property type="entry name" value="TRAF domain-like"/>
    <property type="match status" value="1"/>
</dbReference>
<gene>
    <name evidence="4" type="ORF">BAE44_0008318</name>
</gene>
<dbReference type="PROSITE" id="PS50097">
    <property type="entry name" value="BTB"/>
    <property type="match status" value="1"/>
</dbReference>
<dbReference type="AlphaFoldDB" id="A0A1E5VZV6"/>
<evidence type="ECO:0000259" key="2">
    <source>
        <dbReference type="PROSITE" id="PS50097"/>
    </source>
</evidence>
<reference evidence="4 5" key="1">
    <citation type="submission" date="2016-09" db="EMBL/GenBank/DDBJ databases">
        <title>The draft genome of Dichanthelium oligosanthes: A C3 panicoid grass species.</title>
        <authorList>
            <person name="Studer A.J."/>
            <person name="Schnable J.C."/>
            <person name="Brutnell T.P."/>
        </authorList>
    </citation>
    <scope>NUCLEOTIDE SEQUENCE [LARGE SCALE GENOMIC DNA]</scope>
    <source>
        <strain evidence="5">cv. Kellogg 1175</strain>
        <tissue evidence="4">Leaf</tissue>
    </source>
</reference>
<feature type="domain" description="MATH" evidence="3">
    <location>
        <begin position="11"/>
        <end position="141"/>
    </location>
</feature>
<dbReference type="Gene3D" id="3.30.710.10">
    <property type="entry name" value="Potassium Channel Kv1.1, Chain A"/>
    <property type="match status" value="1"/>
</dbReference>
<dbReference type="Gene3D" id="2.60.210.10">
    <property type="entry name" value="Apoptosis, Tumor Necrosis Factor Receptor Associated Protein 2, Chain A"/>
    <property type="match status" value="1"/>
</dbReference>
<protein>
    <submittedName>
        <fullName evidence="4">BTB/POZ and MATH domain-containing protein 1</fullName>
    </submittedName>
</protein>
<evidence type="ECO:0000259" key="3">
    <source>
        <dbReference type="PROSITE" id="PS50144"/>
    </source>
</evidence>
<dbReference type="InterPro" id="IPR011333">
    <property type="entry name" value="SKP1/BTB/POZ_sf"/>
</dbReference>
<evidence type="ECO:0000313" key="5">
    <source>
        <dbReference type="Proteomes" id="UP000095767"/>
    </source>
</evidence>
<dbReference type="EMBL" id="LWDX02025058">
    <property type="protein sequence ID" value="OEL30663.1"/>
    <property type="molecule type" value="Genomic_DNA"/>
</dbReference>
<dbReference type="STRING" id="888268.A0A1E5VZV6"/>
<dbReference type="Pfam" id="PF00651">
    <property type="entry name" value="BTB"/>
    <property type="match status" value="1"/>
</dbReference>
<dbReference type="InterPro" id="IPR002083">
    <property type="entry name" value="MATH/TRAF_dom"/>
</dbReference>